<dbReference type="EMBL" id="AYEU01000012">
    <property type="protein sequence ID" value="ESK48235.1"/>
    <property type="molecule type" value="Genomic_DNA"/>
</dbReference>
<accession>V2UHU3</accession>
<dbReference type="NCBIfam" id="NF038290">
    <property type="entry name" value="repM_Acin"/>
    <property type="match status" value="1"/>
</dbReference>
<reference evidence="3 4" key="1">
    <citation type="submission" date="2013-10" db="EMBL/GenBank/DDBJ databases">
        <title>The Genome Sequence of Acinetobacter brisouii CIP 110357.</title>
        <authorList>
            <consortium name="The Broad Institute Genomics Platform"/>
            <consortium name="The Broad Institute Genome Sequencing Center for Infectious Disease"/>
            <person name="Cerqueira G."/>
            <person name="Feldgarden M."/>
            <person name="Courvalin P."/>
            <person name="Grillot-Courvalin C."/>
            <person name="Clermont D."/>
            <person name="Rocha E."/>
            <person name="Yoon E.-J."/>
            <person name="Nemec A."/>
            <person name="Young S.K."/>
            <person name="Zeng Q."/>
            <person name="Gargeya S."/>
            <person name="Fitzgerald M."/>
            <person name="Abouelleil A."/>
            <person name="Alvarado L."/>
            <person name="Berlin A.M."/>
            <person name="Chapman S.B."/>
            <person name="Gainer-Dewar J."/>
            <person name="Goldberg J."/>
            <person name="Gnerre S."/>
            <person name="Griggs A."/>
            <person name="Gujja S."/>
            <person name="Hansen M."/>
            <person name="Howarth C."/>
            <person name="Imamovic A."/>
            <person name="Ireland A."/>
            <person name="Larimer J."/>
            <person name="McCowan C."/>
            <person name="Murphy C."/>
            <person name="Pearson M."/>
            <person name="Poon T.W."/>
            <person name="Priest M."/>
            <person name="Roberts A."/>
            <person name="Saif S."/>
            <person name="Shea T."/>
            <person name="Sykes S."/>
            <person name="Wortman J."/>
            <person name="Nusbaum C."/>
            <person name="Birren B."/>
        </authorList>
    </citation>
    <scope>NUCLEOTIDE SEQUENCE [LARGE SCALE GENOMIC DNA]</scope>
    <source>
        <strain evidence="3 4">CIP 110357</strain>
    </source>
</reference>
<dbReference type="Pfam" id="PF21205">
    <property type="entry name" value="Rep3_C"/>
    <property type="match status" value="1"/>
</dbReference>
<dbReference type="InterPro" id="IPR036388">
    <property type="entry name" value="WH-like_DNA-bd_sf"/>
</dbReference>
<dbReference type="SUPFAM" id="SSF46785">
    <property type="entry name" value="Winged helix' DNA-binding domain"/>
    <property type="match status" value="2"/>
</dbReference>
<protein>
    <recommendedName>
        <fullName evidence="2">Initiator Rep protein WH1 domain-containing protein</fullName>
    </recommendedName>
</protein>
<evidence type="ECO:0000259" key="2">
    <source>
        <dbReference type="Pfam" id="PF01051"/>
    </source>
</evidence>
<evidence type="ECO:0000313" key="4">
    <source>
        <dbReference type="Proteomes" id="UP000018418"/>
    </source>
</evidence>
<comment type="similarity">
    <text evidence="1">Belongs to the initiator RepB protein family.</text>
</comment>
<keyword evidence="4" id="KW-1185">Reference proteome</keyword>
<comment type="caution">
    <text evidence="3">The sequence shown here is derived from an EMBL/GenBank/DDBJ whole genome shotgun (WGS) entry which is preliminary data.</text>
</comment>
<gene>
    <name evidence="3" type="ORF">P255_02878</name>
</gene>
<proteinExistence type="inferred from homology"/>
<evidence type="ECO:0000256" key="1">
    <source>
        <dbReference type="ARBA" id="ARBA00038283"/>
    </source>
</evidence>
<dbReference type="InterPro" id="IPR036390">
    <property type="entry name" value="WH_DNA-bd_sf"/>
</dbReference>
<organism evidence="3 4">
    <name type="scientific">Acinetobacter brisouii CIP 110357</name>
    <dbReference type="NCBI Taxonomy" id="1341683"/>
    <lineage>
        <taxon>Bacteria</taxon>
        <taxon>Pseudomonadati</taxon>
        <taxon>Pseudomonadota</taxon>
        <taxon>Gammaproteobacteria</taxon>
        <taxon>Moraxellales</taxon>
        <taxon>Moraxellaceae</taxon>
        <taxon>Acinetobacter</taxon>
    </lineage>
</organism>
<name>V2UHU3_9GAMM</name>
<dbReference type="PATRIC" id="fig|1341683.3.peg.2847"/>
<dbReference type="Proteomes" id="UP000018418">
    <property type="component" value="Unassembled WGS sequence"/>
</dbReference>
<dbReference type="AlphaFoldDB" id="V2UHU3"/>
<feature type="domain" description="Initiator Rep protein WH1" evidence="2">
    <location>
        <begin position="14"/>
        <end position="163"/>
    </location>
</feature>
<dbReference type="Gene3D" id="1.10.10.10">
    <property type="entry name" value="Winged helix-like DNA-binding domain superfamily/Winged helix DNA-binding domain"/>
    <property type="match status" value="2"/>
</dbReference>
<sequence length="320" mass="37258">MLNMKNSDMKNELVVKDNALINASYNLELTEQRLILLAIVSARENGQGITSETVIRINARDYAQRFGITNETAYEALKNANNTLFERKFSYREFRPNENKEFIVKSRWISKIAYADNHGVIELTFAPDVVPLITRLEKHFTSYQLKQVAQLTSKYAIRLYEILISWREVGKTPVVTIADFREKIGLDDSEYQRMDNLKRIVIEPAIKQINLYTDIQVEYEQFKTGRTITGFQFKFKAKPIKDVIDPDKDQENPDLFNGLTEKQIRLFANKLAYDDEFASKHAEVGESYGDLEIRLITKLKDIDFQIKYIDDLKRVGFNIK</sequence>
<dbReference type="Pfam" id="PF01051">
    <property type="entry name" value="Rep3_N"/>
    <property type="match status" value="1"/>
</dbReference>
<dbReference type="GO" id="GO:0006270">
    <property type="term" value="P:DNA replication initiation"/>
    <property type="evidence" value="ECO:0007669"/>
    <property type="project" value="InterPro"/>
</dbReference>
<dbReference type="HOGENOM" id="CLU_047367_1_1_6"/>
<dbReference type="InterPro" id="IPR000525">
    <property type="entry name" value="Initiator_Rep_WH1"/>
</dbReference>
<dbReference type="GO" id="GO:0003887">
    <property type="term" value="F:DNA-directed DNA polymerase activity"/>
    <property type="evidence" value="ECO:0007669"/>
    <property type="project" value="InterPro"/>
</dbReference>
<evidence type="ECO:0000313" key="3">
    <source>
        <dbReference type="EMBL" id="ESK48235.1"/>
    </source>
</evidence>